<accession>A0ACB8FK74</accession>
<sequence>MRFSYGALIFSLLVFQKDPRGELPLHFRPQLDKLCSGESRLQFLPTSFCWDTGLCWLVESPWGAYLAGMAMWVLWGLLQSWVASCLMQAPPSAVCLLDEEDCLFMSCSYEQPSEVRRHSWVTFEGLGKRRQKEALYSEYRRSRSSSVSKRSLPDPSSSSSSSSSSGCYLSHFKGLDFLCTSEDPVPAKCSLETITTLTCGSGSLYSGSEGESSDSALHEPSLSEDEDLCLQAEGKPAPHSALLLLGKCSNTESLSFFLQPKEVQTQTSFARLNIVQSSAYGNKDHVVLVEKSLQVQMGAVQLPKARPSLPRPIFTDAVGMRGKPTALPVLALASLQPADKTRQRDHMASLCELLGTFEKTLPASSSQRGEPSGLNAVFAGISFLDGFGPVPSVLDADTRDFLEFHIKKKMVQWKCGMPRVVAKSVDMFQPLPSLRQAKHRQIPAEIFTLASTDCTSPALLNAPRVAVGVSSSKGAPGPKETSIFSSWELKDIRQLAFHAATKMLEIKMGAFPEMVVNSFQSFCDLSEKPLPKMICSGNKILKAEYPLLPFLTEESVCILDLNIKRKCLTFAGSFSTTYTKLAAAATSRYSQPFGSEEVAQLLVSVWRQIHTVELSYLGLRQPISVPLPLDPSASSFSDEKSPDSPPKKRVTCQVLADNRRNLEEQLLVEGYGKLHPEKPLERAPSQWVLPSFFDLPERGPSQRAPPPSSDLHEQCSVHRALPTSSDPNERGPTSEKAMKCRAEGSIIRTSIFLELELKKAKLNVHLKKKMEAKLRPPQGAGLELTIEPRRKAKTSGAPRQACSSARLLGRSRRSFCYVCMPSDETGTQLKTVCWSPPKWILEMNGYRTPEVARLASKSKRSQPVQK</sequence>
<evidence type="ECO:0000313" key="1">
    <source>
        <dbReference type="EMBL" id="KAH8005652.1"/>
    </source>
</evidence>
<protein>
    <submittedName>
        <fullName evidence="1">Uncharacterized protein</fullName>
    </submittedName>
</protein>
<keyword evidence="2" id="KW-1185">Reference proteome</keyword>
<name>A0ACB8FK74_9SAUR</name>
<organism evidence="1 2">
    <name type="scientific">Sphaerodactylus townsendi</name>
    <dbReference type="NCBI Taxonomy" id="933632"/>
    <lineage>
        <taxon>Eukaryota</taxon>
        <taxon>Metazoa</taxon>
        <taxon>Chordata</taxon>
        <taxon>Craniata</taxon>
        <taxon>Vertebrata</taxon>
        <taxon>Euteleostomi</taxon>
        <taxon>Lepidosauria</taxon>
        <taxon>Squamata</taxon>
        <taxon>Bifurcata</taxon>
        <taxon>Gekkota</taxon>
        <taxon>Sphaerodactylidae</taxon>
        <taxon>Sphaerodactylus</taxon>
    </lineage>
</organism>
<comment type="caution">
    <text evidence="1">The sequence shown here is derived from an EMBL/GenBank/DDBJ whole genome shotgun (WGS) entry which is preliminary data.</text>
</comment>
<evidence type="ECO:0000313" key="2">
    <source>
        <dbReference type="Proteomes" id="UP000827872"/>
    </source>
</evidence>
<dbReference type="Proteomes" id="UP000827872">
    <property type="component" value="Linkage Group LG04"/>
</dbReference>
<proteinExistence type="predicted"/>
<reference evidence="1" key="1">
    <citation type="submission" date="2021-08" db="EMBL/GenBank/DDBJ databases">
        <title>The first chromosome-level gecko genome reveals the dynamic sex chromosomes of Neotropical dwarf geckos (Sphaerodactylidae: Sphaerodactylus).</title>
        <authorList>
            <person name="Pinto B.J."/>
            <person name="Keating S.E."/>
            <person name="Gamble T."/>
        </authorList>
    </citation>
    <scope>NUCLEOTIDE SEQUENCE</scope>
    <source>
        <strain evidence="1">TG3544</strain>
    </source>
</reference>
<dbReference type="EMBL" id="CM037617">
    <property type="protein sequence ID" value="KAH8005652.1"/>
    <property type="molecule type" value="Genomic_DNA"/>
</dbReference>
<gene>
    <name evidence="1" type="ORF">K3G42_030605</name>
</gene>